<dbReference type="PROSITE" id="PS50004">
    <property type="entry name" value="C2"/>
    <property type="match status" value="1"/>
</dbReference>
<evidence type="ECO:0000256" key="2">
    <source>
        <dbReference type="ARBA" id="ARBA00007923"/>
    </source>
</evidence>
<dbReference type="Pfam" id="PF00168">
    <property type="entry name" value="C2"/>
    <property type="match status" value="1"/>
</dbReference>
<sequence length="276" mass="30339">MLWALWPRWLAGKGLPLLEAVLLRKKEKGPQWRNLQRETHPYYDLQVKVLRARNIQNADPLSKADCYVQLRLPTASPIPAQTKMVANCSDPEWNETFHYQIHGAVKNILELLLYDKDVLGSDQLSLLLFDLRHLKPGQPHRHIFPLNQQQRGKMAHKLLLLCSQVPASEVITNGVLVAHPCLRIQGTLKEDGTAPYPEYASHGTRPPTHFYLPHKSSAELQAECGARGEAHSCTAGGTNHTTGQGGHPALHSAPRPGGTAPCGPGGGKVLSGCQDP</sequence>
<dbReference type="GO" id="GO:0005737">
    <property type="term" value="C:cytoplasm"/>
    <property type="evidence" value="ECO:0007669"/>
    <property type="project" value="UniProtKB-SubCell"/>
</dbReference>
<dbReference type="GO" id="GO:0005509">
    <property type="term" value="F:calcium ion binding"/>
    <property type="evidence" value="ECO:0007669"/>
    <property type="project" value="InterPro"/>
</dbReference>
<dbReference type="PANTHER" id="PTHR45911:SF4">
    <property type="entry name" value="MULTIPLE C2 AND TRANSMEMBRANE DOMAIN-CONTAINING PROTEIN"/>
    <property type="match status" value="1"/>
</dbReference>
<comment type="subcellular location">
    <subcellularLocation>
        <location evidence="1">Cytoplasm</location>
    </subcellularLocation>
</comment>
<comment type="catalytic activity">
    <reaction evidence="10">
        <text>a 1,2-diacyl-sn-glycero-3-phosphocholine + H2O = a 1-acyl-sn-glycero-3-phosphocholine + a fatty acid + H(+)</text>
        <dbReference type="Rhea" id="RHEA:15801"/>
        <dbReference type="ChEBI" id="CHEBI:15377"/>
        <dbReference type="ChEBI" id="CHEBI:15378"/>
        <dbReference type="ChEBI" id="CHEBI:28868"/>
        <dbReference type="ChEBI" id="CHEBI:57643"/>
        <dbReference type="ChEBI" id="CHEBI:58168"/>
        <dbReference type="EC" id="3.1.1.4"/>
    </reaction>
    <physiologicalReaction direction="left-to-right" evidence="10">
        <dbReference type="Rhea" id="RHEA:15802"/>
    </physiologicalReaction>
</comment>
<dbReference type="Gene3D" id="2.60.40.150">
    <property type="entry name" value="C2 domain"/>
    <property type="match status" value="1"/>
</dbReference>
<reference evidence="16" key="2">
    <citation type="submission" date="2025-09" db="UniProtKB">
        <authorList>
            <consortium name="Ensembl"/>
        </authorList>
    </citation>
    <scope>IDENTIFICATION</scope>
</reference>
<dbReference type="InterPro" id="IPR000008">
    <property type="entry name" value="C2_dom"/>
</dbReference>
<comment type="similarity">
    <text evidence="2">Belongs to the MCTP family.</text>
</comment>
<evidence type="ECO:0000256" key="11">
    <source>
        <dbReference type="ARBA" id="ARBA00048373"/>
    </source>
</evidence>
<keyword evidence="9" id="KW-0443">Lipid metabolism</keyword>
<evidence type="ECO:0000256" key="6">
    <source>
        <dbReference type="ARBA" id="ARBA00022801"/>
    </source>
</evidence>
<proteinExistence type="inferred from homology"/>
<dbReference type="Ensembl" id="ENSSDAT00000018139.1">
    <property type="protein sequence ID" value="ENSSDAP00000015967.1"/>
    <property type="gene ID" value="ENSSDAG00000014421.1"/>
</dbReference>
<evidence type="ECO:0000256" key="10">
    <source>
        <dbReference type="ARBA" id="ARBA00023422"/>
    </source>
</evidence>
<keyword evidence="6" id="KW-0378">Hydrolase</keyword>
<keyword evidence="5" id="KW-0479">Metal-binding</keyword>
<organism evidence="16 17">
    <name type="scientific">Spermophilus dauricus</name>
    <name type="common">Daurian ground squirrel</name>
    <dbReference type="NCBI Taxonomy" id="99837"/>
    <lineage>
        <taxon>Eukaryota</taxon>
        <taxon>Metazoa</taxon>
        <taxon>Chordata</taxon>
        <taxon>Craniata</taxon>
        <taxon>Vertebrata</taxon>
        <taxon>Euteleostomi</taxon>
        <taxon>Mammalia</taxon>
        <taxon>Eutheria</taxon>
        <taxon>Euarchontoglires</taxon>
        <taxon>Glires</taxon>
        <taxon>Rodentia</taxon>
        <taxon>Sciuromorpha</taxon>
        <taxon>Sciuridae</taxon>
        <taxon>Xerinae</taxon>
        <taxon>Marmotini</taxon>
        <taxon>Spermophilus</taxon>
    </lineage>
</organism>
<keyword evidence="14" id="KW-0732">Signal</keyword>
<name>A0A8C9Q3N0_SPEDA</name>
<dbReference type="InterPro" id="IPR041847">
    <property type="entry name" value="C2_cPLA2"/>
</dbReference>
<feature type="signal peptide" evidence="14">
    <location>
        <begin position="1"/>
        <end position="16"/>
    </location>
</feature>
<accession>A0A8C9Q3N0</accession>
<evidence type="ECO:0000256" key="7">
    <source>
        <dbReference type="ARBA" id="ARBA00022837"/>
    </source>
</evidence>
<dbReference type="GO" id="GO:0004623">
    <property type="term" value="F:phospholipase A2 activity"/>
    <property type="evidence" value="ECO:0007669"/>
    <property type="project" value="UniProtKB-EC"/>
</dbReference>
<evidence type="ECO:0000313" key="17">
    <source>
        <dbReference type="Proteomes" id="UP000694422"/>
    </source>
</evidence>
<protein>
    <recommendedName>
        <fullName evidence="3">phospholipase A2</fullName>
        <ecNumber evidence="3">3.1.1.4</ecNumber>
    </recommendedName>
</protein>
<keyword evidence="7" id="KW-0106">Calcium</keyword>
<evidence type="ECO:0000256" key="1">
    <source>
        <dbReference type="ARBA" id="ARBA00004496"/>
    </source>
</evidence>
<dbReference type="GO" id="GO:0016020">
    <property type="term" value="C:membrane"/>
    <property type="evidence" value="ECO:0007669"/>
    <property type="project" value="TreeGrafter"/>
</dbReference>
<dbReference type="PANTHER" id="PTHR45911">
    <property type="entry name" value="C2 DOMAIN-CONTAINING PROTEIN"/>
    <property type="match status" value="1"/>
</dbReference>
<evidence type="ECO:0000256" key="3">
    <source>
        <dbReference type="ARBA" id="ARBA00013278"/>
    </source>
</evidence>
<evidence type="ECO:0000256" key="12">
    <source>
        <dbReference type="ARBA" id="ARBA00048656"/>
    </source>
</evidence>
<keyword evidence="8" id="KW-0442">Lipid degradation</keyword>
<evidence type="ECO:0000256" key="4">
    <source>
        <dbReference type="ARBA" id="ARBA00022490"/>
    </source>
</evidence>
<dbReference type="SUPFAM" id="SSF49562">
    <property type="entry name" value="C2 domain (Calcium/lipid-binding domain, CaLB)"/>
    <property type="match status" value="1"/>
</dbReference>
<dbReference type="SMART" id="SM00239">
    <property type="entry name" value="C2"/>
    <property type="match status" value="1"/>
</dbReference>
<evidence type="ECO:0000256" key="13">
    <source>
        <dbReference type="SAM" id="MobiDB-lite"/>
    </source>
</evidence>
<dbReference type="AlphaFoldDB" id="A0A8C9Q3N0"/>
<keyword evidence="17" id="KW-1185">Reference proteome</keyword>
<dbReference type="EC" id="3.1.1.4" evidence="3"/>
<comment type="catalytic activity">
    <reaction evidence="12">
        <text>1-hexadecanoyl-sn-glycero-3-phosphocholine + H2O = sn-glycerol 3-phosphocholine + hexadecanoate + H(+)</text>
        <dbReference type="Rhea" id="RHEA:40435"/>
        <dbReference type="ChEBI" id="CHEBI:7896"/>
        <dbReference type="ChEBI" id="CHEBI:15377"/>
        <dbReference type="ChEBI" id="CHEBI:15378"/>
        <dbReference type="ChEBI" id="CHEBI:16870"/>
        <dbReference type="ChEBI" id="CHEBI:72998"/>
    </reaction>
    <physiologicalReaction direction="left-to-right" evidence="12">
        <dbReference type="Rhea" id="RHEA:40436"/>
    </physiologicalReaction>
</comment>
<feature type="region of interest" description="Disordered" evidence="13">
    <location>
        <begin position="235"/>
        <end position="276"/>
    </location>
</feature>
<feature type="domain" description="C2" evidence="15">
    <location>
        <begin position="26"/>
        <end position="144"/>
    </location>
</feature>
<dbReference type="Proteomes" id="UP000694422">
    <property type="component" value="Unplaced"/>
</dbReference>
<dbReference type="InterPro" id="IPR035892">
    <property type="entry name" value="C2_domain_sf"/>
</dbReference>
<keyword evidence="4" id="KW-0963">Cytoplasm</keyword>
<evidence type="ECO:0000313" key="16">
    <source>
        <dbReference type="Ensembl" id="ENSSDAP00000015967.1"/>
    </source>
</evidence>
<evidence type="ECO:0000256" key="5">
    <source>
        <dbReference type="ARBA" id="ARBA00022723"/>
    </source>
</evidence>
<dbReference type="FunFam" id="2.60.40.150:FF:000030">
    <property type="entry name" value="Phospholipase A2"/>
    <property type="match status" value="1"/>
</dbReference>
<comment type="catalytic activity">
    <reaction evidence="11">
        <text>1-hexadecanoyl-2-(5Z,8Z,11Z,14Z-eicosatetraenoyl)-sn-glycero-3-phosphocholine + H2O = 1-hexadecanoyl-sn-glycero-3-phosphocholine + (5Z,8Z,11Z,14Z)-eicosatetraenoate + H(+)</text>
        <dbReference type="Rhea" id="RHEA:40427"/>
        <dbReference type="ChEBI" id="CHEBI:15377"/>
        <dbReference type="ChEBI" id="CHEBI:15378"/>
        <dbReference type="ChEBI" id="CHEBI:32395"/>
        <dbReference type="ChEBI" id="CHEBI:72998"/>
        <dbReference type="ChEBI" id="CHEBI:73003"/>
    </reaction>
    <physiologicalReaction direction="left-to-right" evidence="11">
        <dbReference type="Rhea" id="RHEA:40428"/>
    </physiologicalReaction>
</comment>
<evidence type="ECO:0000259" key="15">
    <source>
        <dbReference type="PROSITE" id="PS50004"/>
    </source>
</evidence>
<feature type="chain" id="PRO_5034469057" description="phospholipase A2" evidence="14">
    <location>
        <begin position="17"/>
        <end position="276"/>
    </location>
</feature>
<evidence type="ECO:0000256" key="9">
    <source>
        <dbReference type="ARBA" id="ARBA00023098"/>
    </source>
</evidence>
<evidence type="ECO:0000256" key="8">
    <source>
        <dbReference type="ARBA" id="ARBA00022963"/>
    </source>
</evidence>
<evidence type="ECO:0000256" key="14">
    <source>
        <dbReference type="SAM" id="SignalP"/>
    </source>
</evidence>
<dbReference type="GO" id="GO:0016042">
    <property type="term" value="P:lipid catabolic process"/>
    <property type="evidence" value="ECO:0007669"/>
    <property type="project" value="UniProtKB-KW"/>
</dbReference>
<dbReference type="CDD" id="cd04036">
    <property type="entry name" value="C2_cPLA2"/>
    <property type="match status" value="1"/>
</dbReference>
<reference evidence="16" key="1">
    <citation type="submission" date="2025-08" db="UniProtKB">
        <authorList>
            <consortium name="Ensembl"/>
        </authorList>
    </citation>
    <scope>IDENTIFICATION</scope>
</reference>